<gene>
    <name evidence="7" type="primary">tauD_1</name>
    <name evidence="7" type="ORF">BTM25_17640</name>
</gene>
<evidence type="ECO:0000256" key="4">
    <source>
        <dbReference type="ARBA" id="ARBA00023002"/>
    </source>
</evidence>
<evidence type="ECO:0000256" key="3">
    <source>
        <dbReference type="ARBA" id="ARBA00022964"/>
    </source>
</evidence>
<dbReference type="PANTHER" id="PTHR30468:SF1">
    <property type="entry name" value="ALPHA-KETOGLUTARATE-DEPENDENT SULFONATE DIOXYGENASE"/>
    <property type="match status" value="1"/>
</dbReference>
<keyword evidence="8" id="KW-1185">Reference proteome</keyword>
<keyword evidence="4 7" id="KW-0560">Oxidoreductase</keyword>
<keyword evidence="5" id="KW-0408">Iron</keyword>
<accession>A0A2P4UQM2</accession>
<dbReference type="InterPro" id="IPR042098">
    <property type="entry name" value="TauD-like_sf"/>
</dbReference>
<evidence type="ECO:0000313" key="8">
    <source>
        <dbReference type="Proteomes" id="UP000242367"/>
    </source>
</evidence>
<dbReference type="GO" id="GO:0046872">
    <property type="term" value="F:metal ion binding"/>
    <property type="evidence" value="ECO:0007669"/>
    <property type="project" value="UniProtKB-KW"/>
</dbReference>
<evidence type="ECO:0000256" key="1">
    <source>
        <dbReference type="ARBA" id="ARBA00005896"/>
    </source>
</evidence>
<dbReference type="EMBL" id="MTBP01000001">
    <property type="protein sequence ID" value="POM27351.1"/>
    <property type="molecule type" value="Genomic_DNA"/>
</dbReference>
<feature type="domain" description="TauD/TfdA-like" evidence="6">
    <location>
        <begin position="82"/>
        <end position="130"/>
    </location>
</feature>
<dbReference type="GO" id="GO:0005737">
    <property type="term" value="C:cytoplasm"/>
    <property type="evidence" value="ECO:0007669"/>
    <property type="project" value="TreeGrafter"/>
</dbReference>
<proteinExistence type="inferred from homology"/>
<dbReference type="AlphaFoldDB" id="A0A2P4UQM2"/>
<dbReference type="InterPro" id="IPR051323">
    <property type="entry name" value="AtsK-like"/>
</dbReference>
<dbReference type="Gene3D" id="3.60.130.10">
    <property type="entry name" value="Clavaminate synthase-like"/>
    <property type="match status" value="2"/>
</dbReference>
<dbReference type="InterPro" id="IPR003819">
    <property type="entry name" value="TauD/TfdA-like"/>
</dbReference>
<evidence type="ECO:0000259" key="6">
    <source>
        <dbReference type="Pfam" id="PF02668"/>
    </source>
</evidence>
<evidence type="ECO:0000256" key="2">
    <source>
        <dbReference type="ARBA" id="ARBA00022723"/>
    </source>
</evidence>
<dbReference type="Proteomes" id="UP000242367">
    <property type="component" value="Unassembled WGS sequence"/>
</dbReference>
<dbReference type="EC" id="1.14.11.17" evidence="7"/>
<dbReference type="SUPFAM" id="SSF51197">
    <property type="entry name" value="Clavaminate synthase-like"/>
    <property type="match status" value="2"/>
</dbReference>
<protein>
    <submittedName>
        <fullName evidence="7">Alpha-ketoglutarate-dependent taurine dioxygenase</fullName>
        <ecNumber evidence="7">1.14.11.17</ecNumber>
    </submittedName>
</protein>
<organism evidence="7 8">
    <name type="scientific">Actinomadura rubteroloni</name>
    <dbReference type="NCBI Taxonomy" id="1926885"/>
    <lineage>
        <taxon>Bacteria</taxon>
        <taxon>Bacillati</taxon>
        <taxon>Actinomycetota</taxon>
        <taxon>Actinomycetes</taxon>
        <taxon>Streptosporangiales</taxon>
        <taxon>Thermomonosporaceae</taxon>
        <taxon>Actinomadura</taxon>
    </lineage>
</organism>
<dbReference type="PANTHER" id="PTHR30468">
    <property type="entry name" value="ALPHA-KETOGLUTARATE-DEPENDENT SULFONATE DIOXYGENASE"/>
    <property type="match status" value="1"/>
</dbReference>
<comment type="caution">
    <text evidence="7">The sequence shown here is derived from an EMBL/GenBank/DDBJ whole genome shotgun (WGS) entry which is preliminary data.</text>
</comment>
<keyword evidence="2" id="KW-0479">Metal-binding</keyword>
<sequence>MTVRHLNYQVHRADPRFGVEISGPDLTRPVDDAAADALHHDFIGHRALVRDQHLNPHQHVTAMRIIGDPFDHLTARPAATRVLLPFLLDCASSPDYSIRFGWRRGDFVPWDDQATWHYAIGDYANEPRRHRMVIATRKSFARCA</sequence>
<keyword evidence="3 7" id="KW-0223">Dioxygenase</keyword>
<reference evidence="7 8" key="1">
    <citation type="journal article" date="2017" name="Chemistry">
        <title>Isolation, Biosynthesis and Chemical Modifications of Rubterolones A-F: Rare Tropolone Alkaloids from Actinomadura sp. 5-2.</title>
        <authorList>
            <person name="Guo H."/>
            <person name="Benndorf R."/>
            <person name="Leichnitz D."/>
            <person name="Klassen J.L."/>
            <person name="Vollmers J."/>
            <person name="Gorls H."/>
            <person name="Steinacker M."/>
            <person name="Weigel C."/>
            <person name="Dahse H.M."/>
            <person name="Kaster A.K."/>
            <person name="de Beer Z.W."/>
            <person name="Poulsen M."/>
            <person name="Beemelmanns C."/>
        </authorList>
    </citation>
    <scope>NUCLEOTIDE SEQUENCE [LARGE SCALE GENOMIC DNA]</scope>
    <source>
        <strain evidence="7 8">5-2</strain>
    </source>
</reference>
<comment type="similarity">
    <text evidence="1">Belongs to the TfdA dioxygenase family.</text>
</comment>
<dbReference type="GO" id="GO:0000908">
    <property type="term" value="F:taurine dioxygenase activity"/>
    <property type="evidence" value="ECO:0007669"/>
    <property type="project" value="UniProtKB-EC"/>
</dbReference>
<dbReference type="Pfam" id="PF02668">
    <property type="entry name" value="TauD"/>
    <property type="match status" value="1"/>
</dbReference>
<name>A0A2P4UQM2_9ACTN</name>
<evidence type="ECO:0000256" key="5">
    <source>
        <dbReference type="ARBA" id="ARBA00023004"/>
    </source>
</evidence>
<dbReference type="RefSeq" id="WP_146059009.1">
    <property type="nucleotide sequence ID" value="NZ_MTBP01000001.1"/>
</dbReference>
<evidence type="ECO:0000313" key="7">
    <source>
        <dbReference type="EMBL" id="POM27351.1"/>
    </source>
</evidence>